<proteinExistence type="inferred from homology"/>
<evidence type="ECO:0000256" key="6">
    <source>
        <dbReference type="ARBA" id="ARBA00022840"/>
    </source>
</evidence>
<feature type="domain" description="Asn/Gln amidotransferase" evidence="12">
    <location>
        <begin position="356"/>
        <end position="501"/>
    </location>
</feature>
<evidence type="ECO:0000256" key="7">
    <source>
        <dbReference type="ARBA" id="ARBA00022917"/>
    </source>
</evidence>
<evidence type="ECO:0000313" key="14">
    <source>
        <dbReference type="Proteomes" id="UP000193224"/>
    </source>
</evidence>
<dbReference type="Proteomes" id="UP000193224">
    <property type="component" value="Unassembled WGS sequence"/>
</dbReference>
<dbReference type="NCBIfam" id="NF004015">
    <property type="entry name" value="PRK05477.1-5"/>
    <property type="match status" value="1"/>
</dbReference>
<dbReference type="NCBIfam" id="TIGR00133">
    <property type="entry name" value="gatB"/>
    <property type="match status" value="1"/>
</dbReference>
<evidence type="ECO:0000256" key="4">
    <source>
        <dbReference type="ARBA" id="ARBA00022598"/>
    </source>
</evidence>
<dbReference type="Gene3D" id="1.10.150.380">
    <property type="entry name" value="GatB domain, N-terminal subdomain"/>
    <property type="match status" value="1"/>
</dbReference>
<dbReference type="HAMAP" id="MF_00121">
    <property type="entry name" value="GatB"/>
    <property type="match status" value="1"/>
</dbReference>
<evidence type="ECO:0000256" key="2">
    <source>
        <dbReference type="ARBA" id="ARBA00011123"/>
    </source>
</evidence>
<dbReference type="GO" id="GO:0050566">
    <property type="term" value="F:asparaginyl-tRNA synthase (glutamine-hydrolyzing) activity"/>
    <property type="evidence" value="ECO:0007669"/>
    <property type="project" value="RHEA"/>
</dbReference>
<keyword evidence="4 11" id="KW-0436">Ligase</keyword>
<evidence type="ECO:0000256" key="11">
    <source>
        <dbReference type="HAMAP-Rule" id="MF_00121"/>
    </source>
</evidence>
<dbReference type="GO" id="GO:0070681">
    <property type="term" value="P:glutaminyl-tRNAGln biosynthesis via transamidation"/>
    <property type="evidence" value="ECO:0007669"/>
    <property type="project" value="TreeGrafter"/>
</dbReference>
<dbReference type="FunFam" id="1.10.150.380:FF:000001">
    <property type="entry name" value="Aspartyl/glutamyl-tRNA(Asn/Gln) amidotransferase subunit B"/>
    <property type="match status" value="1"/>
</dbReference>
<dbReference type="SUPFAM" id="SSF89095">
    <property type="entry name" value="GatB/YqeY motif"/>
    <property type="match status" value="1"/>
</dbReference>
<dbReference type="FunFam" id="1.10.10.410:FF:000001">
    <property type="entry name" value="Aspartyl/glutamyl-tRNA(Asn/Gln) amidotransferase subunit B"/>
    <property type="match status" value="1"/>
</dbReference>
<dbReference type="NCBIfam" id="NF004014">
    <property type="entry name" value="PRK05477.1-4"/>
    <property type="match status" value="1"/>
</dbReference>
<dbReference type="InterPro" id="IPR017958">
    <property type="entry name" value="Gln-tRNA_amidoTrfase_suB_CS"/>
</dbReference>
<dbReference type="InterPro" id="IPR014746">
    <property type="entry name" value="Gln_synth/guanido_kin_cat_dom"/>
</dbReference>
<dbReference type="InterPro" id="IPR017959">
    <property type="entry name" value="Asn/Gln-tRNA_amidoTrfase_suB/E"/>
</dbReference>
<accession>A0A1X7BKZ3</accession>
<dbReference type="Pfam" id="PF02934">
    <property type="entry name" value="GatB_N"/>
    <property type="match status" value="1"/>
</dbReference>
<gene>
    <name evidence="11 13" type="primary">gatB</name>
    <name evidence="13" type="ORF">ROA7745_00042</name>
</gene>
<dbReference type="OrthoDB" id="9804078at2"/>
<evidence type="ECO:0000256" key="10">
    <source>
        <dbReference type="ARBA" id="ARBA00047913"/>
    </source>
</evidence>
<comment type="subunit">
    <text evidence="2 11">Heterotrimer of A, B and C subunits.</text>
</comment>
<organism evidence="13 14">
    <name type="scientific">Roseovarius aestuarii</name>
    <dbReference type="NCBI Taxonomy" id="475083"/>
    <lineage>
        <taxon>Bacteria</taxon>
        <taxon>Pseudomonadati</taxon>
        <taxon>Pseudomonadota</taxon>
        <taxon>Alphaproteobacteria</taxon>
        <taxon>Rhodobacterales</taxon>
        <taxon>Roseobacteraceae</taxon>
        <taxon>Roseovarius</taxon>
    </lineage>
</organism>
<keyword evidence="5 11" id="KW-0547">Nucleotide-binding</keyword>
<evidence type="ECO:0000256" key="9">
    <source>
        <dbReference type="ARBA" id="ARBA00047380"/>
    </source>
</evidence>
<dbReference type="PROSITE" id="PS01234">
    <property type="entry name" value="GATB"/>
    <property type="match status" value="1"/>
</dbReference>
<dbReference type="GO" id="GO:0050567">
    <property type="term" value="F:glutaminyl-tRNA synthase (glutamine-hydrolyzing) activity"/>
    <property type="evidence" value="ECO:0007669"/>
    <property type="project" value="UniProtKB-UniRule"/>
</dbReference>
<dbReference type="Gene3D" id="1.10.10.410">
    <property type="match status" value="1"/>
</dbReference>
<keyword evidence="13" id="KW-0808">Transferase</keyword>
<dbReference type="SUPFAM" id="SSF55931">
    <property type="entry name" value="Glutamine synthetase/guanido kinase"/>
    <property type="match status" value="1"/>
</dbReference>
<keyword evidence="6 11" id="KW-0067">ATP-binding</keyword>
<dbReference type="InterPro" id="IPR023168">
    <property type="entry name" value="GatB_Yqey_C_2"/>
</dbReference>
<evidence type="ECO:0000313" key="13">
    <source>
        <dbReference type="EMBL" id="SMC10240.1"/>
    </source>
</evidence>
<dbReference type="EC" id="6.3.5.-" evidence="11"/>
<comment type="catalytic activity">
    <reaction evidence="10 11">
        <text>L-glutamyl-tRNA(Gln) + L-glutamine + ATP + H2O = L-glutaminyl-tRNA(Gln) + L-glutamate + ADP + phosphate + H(+)</text>
        <dbReference type="Rhea" id="RHEA:17521"/>
        <dbReference type="Rhea" id="RHEA-COMP:9681"/>
        <dbReference type="Rhea" id="RHEA-COMP:9684"/>
        <dbReference type="ChEBI" id="CHEBI:15377"/>
        <dbReference type="ChEBI" id="CHEBI:15378"/>
        <dbReference type="ChEBI" id="CHEBI:29985"/>
        <dbReference type="ChEBI" id="CHEBI:30616"/>
        <dbReference type="ChEBI" id="CHEBI:43474"/>
        <dbReference type="ChEBI" id="CHEBI:58359"/>
        <dbReference type="ChEBI" id="CHEBI:78520"/>
        <dbReference type="ChEBI" id="CHEBI:78521"/>
        <dbReference type="ChEBI" id="CHEBI:456216"/>
    </reaction>
</comment>
<name>A0A1X7BKZ3_9RHOB</name>
<evidence type="ECO:0000256" key="1">
    <source>
        <dbReference type="ARBA" id="ARBA00005306"/>
    </source>
</evidence>
<dbReference type="InterPro" id="IPR018027">
    <property type="entry name" value="Asn/Gln_amidotransferase"/>
</dbReference>
<sequence length="503" mass="55312">MLDLTYESPKPKVIAGAKHDWELVIGMEVHAQISSNAKLFSGASTRFGAEPNSNVAFVDAAMPGMLPVINEYCVEQAVRTGLGLKAEINLKSAFDRKNYFYPDLPQGYQISQLYEPLVGEGEILVDMEPGIARLVRVERIHMEQDAGKSIHDMDPNMSFVDLNRTGVALMEIVSRPDIRGPEEAAAYVTKLRQILRYLGTCDGNMQNGNLRADVNVSICLPGQYEKYRESGDFSHLGTRCEIKNMNSMRFIQAAIDYEARRQIGIVEGGGEVTQETRLYDPDKNETRSMRSKEEAHDYRYFPDPDLLPLEIEQGWVDDIAASLPELPDAKKARFVSTFGLSEYDASVLTADVANAAYFEEAAQGRDGKLTANWVINELFGRLKKDDHDITESPVSPAQLGGIVDLIASDAISGKIAKDLFEIVYTEGGDPAKIVEDRDMKQVTDTGAIETAVDQIIADNPAQVEKAKANPKLAGWFVGQVMKATGGKANPKAVNQIVSAKLGL</sequence>
<dbReference type="InterPro" id="IPR004413">
    <property type="entry name" value="GatB"/>
</dbReference>
<dbReference type="GO" id="GO:0016740">
    <property type="term" value="F:transferase activity"/>
    <property type="evidence" value="ECO:0007669"/>
    <property type="project" value="UniProtKB-KW"/>
</dbReference>
<dbReference type="NCBIfam" id="NF004012">
    <property type="entry name" value="PRK05477.1-2"/>
    <property type="match status" value="1"/>
</dbReference>
<dbReference type="PANTHER" id="PTHR11659">
    <property type="entry name" value="GLUTAMYL-TRNA GLN AMIDOTRANSFERASE SUBUNIT B MITOCHONDRIAL AND PROKARYOTIC PET112-RELATED"/>
    <property type="match status" value="1"/>
</dbReference>
<dbReference type="AlphaFoldDB" id="A0A1X7BKZ3"/>
<evidence type="ECO:0000256" key="3">
    <source>
        <dbReference type="ARBA" id="ARBA00016923"/>
    </source>
</evidence>
<dbReference type="GO" id="GO:0005524">
    <property type="term" value="F:ATP binding"/>
    <property type="evidence" value="ECO:0007669"/>
    <property type="project" value="UniProtKB-KW"/>
</dbReference>
<reference evidence="13 14" key="1">
    <citation type="submission" date="2017-03" db="EMBL/GenBank/DDBJ databases">
        <authorList>
            <person name="Afonso C.L."/>
            <person name="Miller P.J."/>
            <person name="Scott M.A."/>
            <person name="Spackman E."/>
            <person name="Goraichik I."/>
            <person name="Dimitrov K.M."/>
            <person name="Suarez D.L."/>
            <person name="Swayne D.E."/>
        </authorList>
    </citation>
    <scope>NUCLEOTIDE SEQUENCE [LARGE SCALE GENOMIC DNA]</scope>
    <source>
        <strain evidence="13 14">CECT 7745</strain>
    </source>
</reference>
<dbReference type="EMBL" id="FWXB01000001">
    <property type="protein sequence ID" value="SMC10240.1"/>
    <property type="molecule type" value="Genomic_DNA"/>
</dbReference>
<dbReference type="Pfam" id="PF02637">
    <property type="entry name" value="GatB_Yqey"/>
    <property type="match status" value="1"/>
</dbReference>
<protein>
    <recommendedName>
        <fullName evidence="3 11">Aspartyl/glutamyl-tRNA(Asn/Gln) amidotransferase subunit B</fullName>
        <shortName evidence="11">Asp/Glu-ADT subunit B</shortName>
        <ecNumber evidence="11">6.3.5.-</ecNumber>
    </recommendedName>
</protein>
<dbReference type="InterPro" id="IPR006075">
    <property type="entry name" value="Asn/Gln-tRNA_Trfase_suB/E_cat"/>
</dbReference>
<comment type="catalytic activity">
    <reaction evidence="9 11">
        <text>L-aspartyl-tRNA(Asn) + L-glutamine + ATP + H2O = L-asparaginyl-tRNA(Asn) + L-glutamate + ADP + phosphate + 2 H(+)</text>
        <dbReference type="Rhea" id="RHEA:14513"/>
        <dbReference type="Rhea" id="RHEA-COMP:9674"/>
        <dbReference type="Rhea" id="RHEA-COMP:9677"/>
        <dbReference type="ChEBI" id="CHEBI:15377"/>
        <dbReference type="ChEBI" id="CHEBI:15378"/>
        <dbReference type="ChEBI" id="CHEBI:29985"/>
        <dbReference type="ChEBI" id="CHEBI:30616"/>
        <dbReference type="ChEBI" id="CHEBI:43474"/>
        <dbReference type="ChEBI" id="CHEBI:58359"/>
        <dbReference type="ChEBI" id="CHEBI:78515"/>
        <dbReference type="ChEBI" id="CHEBI:78516"/>
        <dbReference type="ChEBI" id="CHEBI:456216"/>
    </reaction>
</comment>
<evidence type="ECO:0000256" key="5">
    <source>
        <dbReference type="ARBA" id="ARBA00022741"/>
    </source>
</evidence>
<comment type="similarity">
    <text evidence="1 11">Belongs to the GatB/GatE family. GatB subfamily.</text>
</comment>
<dbReference type="GO" id="GO:0006412">
    <property type="term" value="P:translation"/>
    <property type="evidence" value="ECO:0007669"/>
    <property type="project" value="UniProtKB-UniRule"/>
</dbReference>
<dbReference type="RefSeq" id="WP_085798233.1">
    <property type="nucleotide sequence ID" value="NZ_FWXB01000001.1"/>
</dbReference>
<evidence type="ECO:0000256" key="8">
    <source>
        <dbReference type="ARBA" id="ARBA00024799"/>
    </source>
</evidence>
<keyword evidence="14" id="KW-1185">Reference proteome</keyword>
<evidence type="ECO:0000259" key="12">
    <source>
        <dbReference type="SMART" id="SM00845"/>
    </source>
</evidence>
<dbReference type="InterPro" id="IPR003789">
    <property type="entry name" value="Asn/Gln_tRNA_amidoTrase-B-like"/>
</dbReference>
<comment type="function">
    <text evidence="8 11">Allows the formation of correctly charged Asn-tRNA(Asn) or Gln-tRNA(Gln) through the transamidation of misacylated Asp-tRNA(Asn) or Glu-tRNA(Gln) in organisms which lack either or both of asparaginyl-tRNA or glutaminyl-tRNA synthetases. The reaction takes place in the presence of glutamine and ATP through an activated phospho-Asp-tRNA(Asn) or phospho-Glu-tRNA(Gln).</text>
</comment>
<keyword evidence="7 11" id="KW-0648">Protein biosynthesis</keyword>
<dbReference type="PANTHER" id="PTHR11659:SF0">
    <property type="entry name" value="GLUTAMYL-TRNA(GLN) AMIDOTRANSFERASE SUBUNIT B, MITOCHONDRIAL"/>
    <property type="match status" value="1"/>
</dbReference>
<dbReference type="SMART" id="SM00845">
    <property type="entry name" value="GatB_Yqey"/>
    <property type="match status" value="1"/>
</dbReference>
<dbReference type="InterPro" id="IPR042114">
    <property type="entry name" value="GatB_C_1"/>
</dbReference>